<dbReference type="EC" id="3.4.23.36" evidence="9"/>
<feature type="active site" evidence="9">
    <location>
        <position position="135"/>
    </location>
</feature>
<comment type="caution">
    <text evidence="12">The sequence shown here is derived from an EMBL/GenBank/DDBJ whole genome shotgun (WGS) entry which is preliminary data.</text>
</comment>
<accession>A0A4R6DXP0</accession>
<dbReference type="GO" id="GO:0004190">
    <property type="term" value="F:aspartic-type endopeptidase activity"/>
    <property type="evidence" value="ECO:0007669"/>
    <property type="project" value="UniProtKB-UniRule"/>
</dbReference>
<keyword evidence="8 9" id="KW-0472">Membrane</keyword>
<comment type="function">
    <text evidence="9 10">This protein specifically catalyzes the removal of signal peptides from prolipoproteins.</text>
</comment>
<keyword evidence="5 9" id="KW-0064">Aspartyl protease</keyword>
<evidence type="ECO:0000256" key="4">
    <source>
        <dbReference type="ARBA" id="ARBA00022692"/>
    </source>
</evidence>
<dbReference type="PANTHER" id="PTHR33695:SF1">
    <property type="entry name" value="LIPOPROTEIN SIGNAL PEPTIDASE"/>
    <property type="match status" value="1"/>
</dbReference>
<dbReference type="HAMAP" id="MF_00161">
    <property type="entry name" value="LspA"/>
    <property type="match status" value="1"/>
</dbReference>
<evidence type="ECO:0000256" key="8">
    <source>
        <dbReference type="ARBA" id="ARBA00023136"/>
    </source>
</evidence>
<dbReference type="PROSITE" id="PS00855">
    <property type="entry name" value="SPASE_II"/>
    <property type="match status" value="1"/>
</dbReference>
<dbReference type="Proteomes" id="UP000295129">
    <property type="component" value="Unassembled WGS sequence"/>
</dbReference>
<keyword evidence="7 9" id="KW-1133">Transmembrane helix</keyword>
<dbReference type="PANTHER" id="PTHR33695">
    <property type="entry name" value="LIPOPROTEIN SIGNAL PEPTIDASE"/>
    <property type="match status" value="1"/>
</dbReference>
<comment type="caution">
    <text evidence="9">Lacks conserved residue(s) required for the propagation of feature annotation.</text>
</comment>
<dbReference type="GO" id="GO:0005886">
    <property type="term" value="C:plasma membrane"/>
    <property type="evidence" value="ECO:0007669"/>
    <property type="project" value="UniProtKB-SubCell"/>
</dbReference>
<keyword evidence="4 9" id="KW-0812">Transmembrane</keyword>
<evidence type="ECO:0000256" key="9">
    <source>
        <dbReference type="HAMAP-Rule" id="MF_00161"/>
    </source>
</evidence>
<evidence type="ECO:0000256" key="11">
    <source>
        <dbReference type="RuleBase" id="RU004181"/>
    </source>
</evidence>
<comment type="catalytic activity">
    <reaction evidence="9 10">
        <text>Release of signal peptides from bacterial membrane prolipoproteins. Hydrolyzes -Xaa-Yaa-Zaa-|-(S,diacylglyceryl)Cys-, in which Xaa is hydrophobic (preferably Leu), and Yaa (Ala or Ser) and Zaa (Gly or Ala) have small, neutral side chains.</text>
        <dbReference type="EC" id="3.4.23.36"/>
    </reaction>
</comment>
<dbReference type="NCBIfam" id="TIGR00077">
    <property type="entry name" value="lspA"/>
    <property type="match status" value="1"/>
</dbReference>
<feature type="active site" evidence="9">
    <location>
        <position position="117"/>
    </location>
</feature>
<evidence type="ECO:0000256" key="5">
    <source>
        <dbReference type="ARBA" id="ARBA00022750"/>
    </source>
</evidence>
<keyword evidence="6 9" id="KW-0378">Hydrolase</keyword>
<feature type="transmembrane region" description="Helical" evidence="9">
    <location>
        <begin position="127"/>
        <end position="147"/>
    </location>
</feature>
<evidence type="ECO:0000256" key="1">
    <source>
        <dbReference type="ARBA" id="ARBA00006139"/>
    </source>
</evidence>
<evidence type="ECO:0000256" key="6">
    <source>
        <dbReference type="ARBA" id="ARBA00022801"/>
    </source>
</evidence>
<evidence type="ECO:0000256" key="3">
    <source>
        <dbReference type="ARBA" id="ARBA00022670"/>
    </source>
</evidence>
<evidence type="ECO:0000313" key="13">
    <source>
        <dbReference type="Proteomes" id="UP000295129"/>
    </source>
</evidence>
<dbReference type="PRINTS" id="PR00781">
    <property type="entry name" value="LIPOSIGPTASE"/>
</dbReference>
<comment type="subcellular location">
    <subcellularLocation>
        <location evidence="9">Cell membrane</location>
        <topology evidence="9">Multi-pass membrane protein</topology>
    </subcellularLocation>
</comment>
<dbReference type="AlphaFoldDB" id="A0A4R6DXP0"/>
<protein>
    <recommendedName>
        <fullName evidence="9">Lipoprotein signal peptidase</fullName>
        <ecNumber evidence="9">3.4.23.36</ecNumber>
    </recommendedName>
    <alternativeName>
        <fullName evidence="9">Prolipoprotein signal peptidase</fullName>
    </alternativeName>
    <alternativeName>
        <fullName evidence="9">Signal peptidase II</fullName>
        <shortName evidence="9">SPase II</shortName>
    </alternativeName>
</protein>
<dbReference type="EMBL" id="SNVV01000010">
    <property type="protein sequence ID" value="TDN50077.1"/>
    <property type="molecule type" value="Genomic_DNA"/>
</dbReference>
<proteinExistence type="inferred from homology"/>
<name>A0A4R6DXP0_9RHOO</name>
<dbReference type="InterPro" id="IPR001872">
    <property type="entry name" value="Peptidase_A8"/>
</dbReference>
<keyword evidence="13" id="KW-1185">Reference proteome</keyword>
<keyword evidence="2 9" id="KW-1003">Cell membrane</keyword>
<evidence type="ECO:0000256" key="2">
    <source>
        <dbReference type="ARBA" id="ARBA00022475"/>
    </source>
</evidence>
<comment type="similarity">
    <text evidence="1 9 11">Belongs to the peptidase A8 family.</text>
</comment>
<evidence type="ECO:0000256" key="10">
    <source>
        <dbReference type="RuleBase" id="RU000594"/>
    </source>
</evidence>
<comment type="pathway">
    <text evidence="9">Protein modification; lipoprotein biosynthesis (signal peptide cleavage).</text>
</comment>
<organism evidence="12 13">
    <name type="scientific">Azoarcus indigens</name>
    <dbReference type="NCBI Taxonomy" id="29545"/>
    <lineage>
        <taxon>Bacteria</taxon>
        <taxon>Pseudomonadati</taxon>
        <taxon>Pseudomonadota</taxon>
        <taxon>Betaproteobacteria</taxon>
        <taxon>Rhodocyclales</taxon>
        <taxon>Zoogloeaceae</taxon>
        <taxon>Azoarcus</taxon>
    </lineage>
</organism>
<reference evidence="12 13" key="1">
    <citation type="submission" date="2019-03" db="EMBL/GenBank/DDBJ databases">
        <title>Genomic Encyclopedia of Type Strains, Phase IV (KMG-IV): sequencing the most valuable type-strain genomes for metagenomic binning, comparative biology and taxonomic classification.</title>
        <authorList>
            <person name="Goeker M."/>
        </authorList>
    </citation>
    <scope>NUCLEOTIDE SEQUENCE [LARGE SCALE GENOMIC DNA]</scope>
    <source>
        <strain evidence="12 13">DSM 12121</strain>
    </source>
</reference>
<evidence type="ECO:0000256" key="7">
    <source>
        <dbReference type="ARBA" id="ARBA00022989"/>
    </source>
</evidence>
<keyword evidence="3 9" id="KW-0645">Protease</keyword>
<sequence length="166" mass="18571">MRELAPWLIAAVVVAALDQLTKQLVLANLDYGQAIPVTGFFDLVLVYNPGAAFSFLAEHSGWQRWFFTVLAVMICGWLLRLMYQHRAEKLLPLAFAMIIGGAVGNVIDRLIHSAVVDFLYFHVGRYGWPAFNLADSAITIGVVLMLWGQFRHDRRKAPDPTAENPS</sequence>
<feature type="transmembrane region" description="Helical" evidence="9">
    <location>
        <begin position="90"/>
        <end position="107"/>
    </location>
</feature>
<dbReference type="Pfam" id="PF01252">
    <property type="entry name" value="Peptidase_A8"/>
    <property type="match status" value="1"/>
</dbReference>
<evidence type="ECO:0000313" key="12">
    <source>
        <dbReference type="EMBL" id="TDN50077.1"/>
    </source>
</evidence>
<dbReference type="GO" id="GO:0006508">
    <property type="term" value="P:proteolysis"/>
    <property type="evidence" value="ECO:0007669"/>
    <property type="project" value="UniProtKB-KW"/>
</dbReference>
<dbReference type="UniPathway" id="UPA00665"/>
<gene>
    <name evidence="9" type="primary">lspA</name>
    <name evidence="12" type="ORF">C7389_110173</name>
</gene>
<feature type="transmembrane region" description="Helical" evidence="9">
    <location>
        <begin position="65"/>
        <end position="83"/>
    </location>
</feature>